<comment type="caution">
    <text evidence="1">The sequence shown here is derived from an EMBL/GenBank/DDBJ whole genome shotgun (WGS) entry which is preliminary data.</text>
</comment>
<gene>
    <name evidence="1" type="ORF">CDL12_17389</name>
</gene>
<proteinExistence type="predicted"/>
<dbReference type="AlphaFoldDB" id="A0A2G9GXM1"/>
<sequence>MRKIVNCWREYDLQILCLILASMSSKLEKSHEYMKHASAMHIYLGELYFLQICYEYFNTFKKLFRVHIVEGSSVSRTNLYIDLILQSLPGSFDQFVMNFNMSKLDMTVNKLVNTVVTSESTMMKDKIVLVTSISKAHKGKSKKKKKEEEFFF</sequence>
<accession>A0A2G9GXM1</accession>
<dbReference type="Proteomes" id="UP000231279">
    <property type="component" value="Unassembled WGS sequence"/>
</dbReference>
<keyword evidence="2" id="KW-1185">Reference proteome</keyword>
<protein>
    <submittedName>
        <fullName evidence="1">Uncharacterized protein</fullName>
    </submittedName>
</protein>
<dbReference type="EMBL" id="NKXS01003350">
    <property type="protein sequence ID" value="PIN10028.1"/>
    <property type="molecule type" value="Genomic_DNA"/>
</dbReference>
<organism evidence="1 2">
    <name type="scientific">Handroanthus impetiginosus</name>
    <dbReference type="NCBI Taxonomy" id="429701"/>
    <lineage>
        <taxon>Eukaryota</taxon>
        <taxon>Viridiplantae</taxon>
        <taxon>Streptophyta</taxon>
        <taxon>Embryophyta</taxon>
        <taxon>Tracheophyta</taxon>
        <taxon>Spermatophyta</taxon>
        <taxon>Magnoliopsida</taxon>
        <taxon>eudicotyledons</taxon>
        <taxon>Gunneridae</taxon>
        <taxon>Pentapetalae</taxon>
        <taxon>asterids</taxon>
        <taxon>lamiids</taxon>
        <taxon>Lamiales</taxon>
        <taxon>Bignoniaceae</taxon>
        <taxon>Crescentiina</taxon>
        <taxon>Tabebuia alliance</taxon>
        <taxon>Handroanthus</taxon>
    </lineage>
</organism>
<evidence type="ECO:0000313" key="1">
    <source>
        <dbReference type="EMBL" id="PIN10028.1"/>
    </source>
</evidence>
<reference evidence="2" key="1">
    <citation type="journal article" date="2018" name="Gigascience">
        <title>Genome assembly of the Pink Ipe (Handroanthus impetiginosus, Bignoniaceae), a highly valued, ecologically keystone Neotropical timber forest tree.</title>
        <authorList>
            <person name="Silva-Junior O.B."/>
            <person name="Grattapaglia D."/>
            <person name="Novaes E."/>
            <person name="Collevatti R.G."/>
        </authorList>
    </citation>
    <scope>NUCLEOTIDE SEQUENCE [LARGE SCALE GENOMIC DNA]</scope>
    <source>
        <strain evidence="2">cv. UFG-1</strain>
    </source>
</reference>
<dbReference type="OrthoDB" id="904370at2759"/>
<name>A0A2G9GXM1_9LAMI</name>
<evidence type="ECO:0000313" key="2">
    <source>
        <dbReference type="Proteomes" id="UP000231279"/>
    </source>
</evidence>